<dbReference type="EMBL" id="LATX01002471">
    <property type="protein sequence ID" value="KTB28496.1"/>
    <property type="molecule type" value="Genomic_DNA"/>
</dbReference>
<name>A0A0W0EWP9_MONRR</name>
<reference evidence="2 3" key="1">
    <citation type="submission" date="2015-12" db="EMBL/GenBank/DDBJ databases">
        <title>Draft genome sequence of Moniliophthora roreri, the causal agent of frosty pod rot of cacao.</title>
        <authorList>
            <person name="Aime M.C."/>
            <person name="Diaz-Valderrama J.R."/>
            <person name="Kijpornyongpan T."/>
            <person name="Phillips-Mora W."/>
        </authorList>
    </citation>
    <scope>NUCLEOTIDE SEQUENCE [LARGE SCALE GENOMIC DNA]</scope>
    <source>
        <strain evidence="2 3">MCA 2952</strain>
    </source>
</reference>
<protein>
    <submittedName>
        <fullName evidence="2">Uncharacterized protein</fullName>
    </submittedName>
</protein>
<gene>
    <name evidence="2" type="ORF">WG66_18897</name>
</gene>
<feature type="region of interest" description="Disordered" evidence="1">
    <location>
        <begin position="1"/>
        <end position="27"/>
    </location>
</feature>
<sequence>MLKEHLVQSHLGKMEITSKGHPLPTDRYNETYEEYLTHKKS</sequence>
<proteinExistence type="predicted"/>
<dbReference type="AlphaFoldDB" id="A0A0W0EWP9"/>
<evidence type="ECO:0000256" key="1">
    <source>
        <dbReference type="SAM" id="MobiDB-lite"/>
    </source>
</evidence>
<accession>A0A0W0EWP9</accession>
<evidence type="ECO:0000313" key="2">
    <source>
        <dbReference type="EMBL" id="KTB28496.1"/>
    </source>
</evidence>
<comment type="caution">
    <text evidence="2">The sequence shown here is derived from an EMBL/GenBank/DDBJ whole genome shotgun (WGS) entry which is preliminary data.</text>
</comment>
<dbReference type="Proteomes" id="UP000054988">
    <property type="component" value="Unassembled WGS sequence"/>
</dbReference>
<organism evidence="2 3">
    <name type="scientific">Moniliophthora roreri</name>
    <name type="common">Frosty pod rot fungus</name>
    <name type="synonym">Monilia roreri</name>
    <dbReference type="NCBI Taxonomy" id="221103"/>
    <lineage>
        <taxon>Eukaryota</taxon>
        <taxon>Fungi</taxon>
        <taxon>Dikarya</taxon>
        <taxon>Basidiomycota</taxon>
        <taxon>Agaricomycotina</taxon>
        <taxon>Agaricomycetes</taxon>
        <taxon>Agaricomycetidae</taxon>
        <taxon>Agaricales</taxon>
        <taxon>Marasmiineae</taxon>
        <taxon>Marasmiaceae</taxon>
        <taxon>Moniliophthora</taxon>
    </lineage>
</organism>
<evidence type="ECO:0000313" key="3">
    <source>
        <dbReference type="Proteomes" id="UP000054988"/>
    </source>
</evidence>
<feature type="compositionally biased region" description="Basic and acidic residues" evidence="1">
    <location>
        <begin position="1"/>
        <end position="18"/>
    </location>
</feature>